<evidence type="ECO:0000256" key="3">
    <source>
        <dbReference type="ARBA" id="ARBA00022553"/>
    </source>
</evidence>
<keyword evidence="8" id="KW-0472">Membrane</keyword>
<feature type="domain" description="Histidine kinase" evidence="9">
    <location>
        <begin position="331"/>
        <end position="514"/>
    </location>
</feature>
<dbReference type="Pfam" id="PF02518">
    <property type="entry name" value="HATPase_c"/>
    <property type="match status" value="1"/>
</dbReference>
<evidence type="ECO:0000259" key="9">
    <source>
        <dbReference type="PROSITE" id="PS50109"/>
    </source>
</evidence>
<dbReference type="SUPFAM" id="SSF55874">
    <property type="entry name" value="ATPase domain of HSP90 chaperone/DNA topoisomerase II/histidine kinase"/>
    <property type="match status" value="1"/>
</dbReference>
<organism evidence="10 11">
    <name type="scientific">Devosia ureilytica</name>
    <dbReference type="NCBI Taxonomy" id="2952754"/>
    <lineage>
        <taxon>Bacteria</taxon>
        <taxon>Pseudomonadati</taxon>
        <taxon>Pseudomonadota</taxon>
        <taxon>Alphaproteobacteria</taxon>
        <taxon>Hyphomicrobiales</taxon>
        <taxon>Devosiaceae</taxon>
        <taxon>Devosia</taxon>
    </lineage>
</organism>
<dbReference type="PROSITE" id="PS50109">
    <property type="entry name" value="HIS_KIN"/>
    <property type="match status" value="1"/>
</dbReference>
<name>A0A9Q4AKJ0_9HYPH</name>
<keyword evidence="3" id="KW-0597">Phosphoprotein</keyword>
<dbReference type="CDD" id="cd12915">
    <property type="entry name" value="PDC2_DGC_like"/>
    <property type="match status" value="1"/>
</dbReference>
<dbReference type="InterPro" id="IPR005467">
    <property type="entry name" value="His_kinase_dom"/>
</dbReference>
<dbReference type="Pfam" id="PF07568">
    <property type="entry name" value="HisKA_2"/>
    <property type="match status" value="1"/>
</dbReference>
<dbReference type="GO" id="GO:0005524">
    <property type="term" value="F:ATP binding"/>
    <property type="evidence" value="ECO:0007669"/>
    <property type="project" value="UniProtKB-KW"/>
</dbReference>
<dbReference type="EC" id="2.7.13.3" evidence="2"/>
<dbReference type="Gene3D" id="3.30.565.10">
    <property type="entry name" value="Histidine kinase-like ATPase, C-terminal domain"/>
    <property type="match status" value="1"/>
</dbReference>
<protein>
    <recommendedName>
        <fullName evidence="2">histidine kinase</fullName>
        <ecNumber evidence="2">2.7.13.3</ecNumber>
    </recommendedName>
</protein>
<evidence type="ECO:0000256" key="2">
    <source>
        <dbReference type="ARBA" id="ARBA00012438"/>
    </source>
</evidence>
<evidence type="ECO:0000313" key="10">
    <source>
        <dbReference type="EMBL" id="MCP8885733.1"/>
    </source>
</evidence>
<evidence type="ECO:0000256" key="5">
    <source>
        <dbReference type="ARBA" id="ARBA00022741"/>
    </source>
</evidence>
<keyword evidence="8" id="KW-1133">Transmembrane helix</keyword>
<evidence type="ECO:0000256" key="8">
    <source>
        <dbReference type="SAM" id="Phobius"/>
    </source>
</evidence>
<proteinExistence type="predicted"/>
<dbReference type="InterPro" id="IPR011495">
    <property type="entry name" value="Sig_transdc_His_kin_sub2_dim/P"/>
</dbReference>
<evidence type="ECO:0000256" key="6">
    <source>
        <dbReference type="ARBA" id="ARBA00022777"/>
    </source>
</evidence>
<accession>A0A9Q4AKJ0</accession>
<sequence>MTLAGGKKVRFGEVRATTVAITFVLSCMAIFAGVFAFFVFQAVGQTRVRLEERSQAAAQVVATNAGWVAQVANQTLRRLDAVLGPELSGNSETLQAAVEGLPADIDVYIIDAQANTIFSTLPGAEAVSVADREYFTALQDGAAFYTSGLLVSRLTNQSIFVFSKRIERAGDFAGAIMVSFSDDLVQTFWSYLDLEEGSTVSLIRRDGLLMARHPAVDEAVDLSQHPLITQYLPQAEAGTYFSEASPVDGLARVVSYQSVPGTQIIALASIASNATWDGLRSAIVTVMIIAAPILLGLLAGGIWIVLLLRRDAIRRTELETANDTNILLFREIHHRVKNNLQSVQSLVRMQDMPAGAKIDLQSRLSAMAAMHEHIYQHDRYEDIDAHDLVQVIVNEVVHAYGIDAEIDFELDHVPVDRDHATPLSLLLSELVTNALKYAFADGREGTIKVVLKDLGGGRGRLVVADDGIGIGELPEAPASMGLRLVRGVVSQMGGSYRFVTDNGTRFEAELALAVAGHPTRQ</sequence>
<dbReference type="CDD" id="cd12914">
    <property type="entry name" value="PDC1_DGC_like"/>
    <property type="match status" value="1"/>
</dbReference>
<keyword evidence="4" id="KW-0808">Transferase</keyword>
<evidence type="ECO:0000313" key="11">
    <source>
        <dbReference type="Proteomes" id="UP001060275"/>
    </source>
</evidence>
<dbReference type="PROSITE" id="PS51257">
    <property type="entry name" value="PROKAR_LIPOPROTEIN"/>
    <property type="match status" value="1"/>
</dbReference>
<dbReference type="PANTHER" id="PTHR41523">
    <property type="entry name" value="TWO-COMPONENT SYSTEM SENSOR PROTEIN"/>
    <property type="match status" value="1"/>
</dbReference>
<dbReference type="GO" id="GO:0004673">
    <property type="term" value="F:protein histidine kinase activity"/>
    <property type="evidence" value="ECO:0007669"/>
    <property type="project" value="UniProtKB-EC"/>
</dbReference>
<feature type="transmembrane region" description="Helical" evidence="8">
    <location>
        <begin position="282"/>
        <end position="308"/>
    </location>
</feature>
<evidence type="ECO:0000256" key="7">
    <source>
        <dbReference type="ARBA" id="ARBA00022840"/>
    </source>
</evidence>
<keyword evidence="11" id="KW-1185">Reference proteome</keyword>
<gene>
    <name evidence="10" type="ORF">NF348_01290</name>
</gene>
<dbReference type="RefSeq" id="WP_254673057.1">
    <property type="nucleotide sequence ID" value="NZ_JAMWDU010000001.1"/>
</dbReference>
<keyword evidence="7 10" id="KW-0067">ATP-binding</keyword>
<dbReference type="AlphaFoldDB" id="A0A9Q4AKJ0"/>
<keyword evidence="6" id="KW-0418">Kinase</keyword>
<dbReference type="Proteomes" id="UP001060275">
    <property type="component" value="Unassembled WGS sequence"/>
</dbReference>
<comment type="caution">
    <text evidence="10">The sequence shown here is derived from an EMBL/GenBank/DDBJ whole genome shotgun (WGS) entry which is preliminary data.</text>
</comment>
<evidence type="ECO:0000256" key="4">
    <source>
        <dbReference type="ARBA" id="ARBA00022679"/>
    </source>
</evidence>
<dbReference type="InterPro" id="IPR036890">
    <property type="entry name" value="HATPase_C_sf"/>
</dbReference>
<comment type="catalytic activity">
    <reaction evidence="1">
        <text>ATP + protein L-histidine = ADP + protein N-phospho-L-histidine.</text>
        <dbReference type="EC" id="2.7.13.3"/>
    </reaction>
</comment>
<dbReference type="InterPro" id="IPR054327">
    <property type="entry name" value="His-kinase-like_sensor"/>
</dbReference>
<keyword evidence="8" id="KW-0812">Transmembrane</keyword>
<dbReference type="SMART" id="SM00387">
    <property type="entry name" value="HATPase_c"/>
    <property type="match status" value="1"/>
</dbReference>
<keyword evidence="5" id="KW-0547">Nucleotide-binding</keyword>
<dbReference type="EMBL" id="JAMWDU010000001">
    <property type="protein sequence ID" value="MCP8885733.1"/>
    <property type="molecule type" value="Genomic_DNA"/>
</dbReference>
<evidence type="ECO:0000256" key="1">
    <source>
        <dbReference type="ARBA" id="ARBA00000085"/>
    </source>
</evidence>
<dbReference type="Pfam" id="PF22588">
    <property type="entry name" value="dCache_1_like"/>
    <property type="match status" value="1"/>
</dbReference>
<feature type="transmembrane region" description="Helical" evidence="8">
    <location>
        <begin position="20"/>
        <end position="43"/>
    </location>
</feature>
<dbReference type="InterPro" id="IPR003594">
    <property type="entry name" value="HATPase_dom"/>
</dbReference>
<reference evidence="10" key="1">
    <citation type="submission" date="2022-06" db="EMBL/GenBank/DDBJ databases">
        <title>Devosia sp. XJ19-45 genome assembly.</title>
        <authorList>
            <person name="Li B."/>
            <person name="Cai M."/>
            <person name="Nie G."/>
            <person name="Li W."/>
        </authorList>
    </citation>
    <scope>NUCLEOTIDE SEQUENCE</scope>
    <source>
        <strain evidence="10">XJ19-45</strain>
    </source>
</reference>
<dbReference type="Gene3D" id="3.30.450.20">
    <property type="entry name" value="PAS domain"/>
    <property type="match status" value="3"/>
</dbReference>
<dbReference type="PANTHER" id="PTHR41523:SF8">
    <property type="entry name" value="ETHYLENE RESPONSE SENSOR PROTEIN"/>
    <property type="match status" value="1"/>
</dbReference>